<dbReference type="GO" id="GO:0006308">
    <property type="term" value="P:DNA catabolic process"/>
    <property type="evidence" value="ECO:0007669"/>
    <property type="project" value="UniProtKB-UniRule"/>
</dbReference>
<evidence type="ECO:0000259" key="8">
    <source>
        <dbReference type="Pfam" id="PF02601"/>
    </source>
</evidence>
<evidence type="ECO:0000256" key="7">
    <source>
        <dbReference type="SAM" id="MobiDB-lite"/>
    </source>
</evidence>
<evidence type="ECO:0000259" key="9">
    <source>
        <dbReference type="Pfam" id="PF13742"/>
    </source>
</evidence>
<dbReference type="GO" id="GO:0003676">
    <property type="term" value="F:nucleic acid binding"/>
    <property type="evidence" value="ECO:0007669"/>
    <property type="project" value="InterPro"/>
</dbReference>
<dbReference type="PANTHER" id="PTHR30008">
    <property type="entry name" value="EXODEOXYRIBONUCLEASE 7 LARGE SUBUNIT"/>
    <property type="match status" value="1"/>
</dbReference>
<dbReference type="STRING" id="314271.RB2654_08052"/>
<dbReference type="GO" id="GO:0009318">
    <property type="term" value="C:exodeoxyribonuclease VII complex"/>
    <property type="evidence" value="ECO:0007669"/>
    <property type="project" value="UniProtKB-UniRule"/>
</dbReference>
<dbReference type="GO" id="GO:0008855">
    <property type="term" value="F:exodeoxyribonuclease VII activity"/>
    <property type="evidence" value="ECO:0007669"/>
    <property type="project" value="UniProtKB-UniRule"/>
</dbReference>
<comment type="caution">
    <text evidence="10">The sequence shown here is derived from an EMBL/GenBank/DDBJ whole genome shotgun (WGS) entry which is preliminary data.</text>
</comment>
<dbReference type="Pfam" id="PF13742">
    <property type="entry name" value="tRNA_anti_2"/>
    <property type="match status" value="1"/>
</dbReference>
<dbReference type="HOGENOM" id="CLU_023625_3_1_5"/>
<dbReference type="InterPro" id="IPR025824">
    <property type="entry name" value="OB-fold_nuc-bd_dom"/>
</dbReference>
<feature type="domain" description="Exonuclease VII large subunit C-terminal" evidence="8">
    <location>
        <begin position="156"/>
        <end position="427"/>
    </location>
</feature>
<comment type="catalytic activity">
    <reaction evidence="5 6">
        <text>Exonucleolytic cleavage in either 5'- to 3'- or 3'- to 5'-direction to yield nucleoside 5'-phosphates.</text>
        <dbReference type="EC" id="3.1.11.6"/>
    </reaction>
</comment>
<keyword evidence="2 5" id="KW-0540">Nuclease</keyword>
<keyword evidence="3 5" id="KW-0378">Hydrolase</keyword>
<evidence type="ECO:0000313" key="10">
    <source>
        <dbReference type="EMBL" id="EAQ12142.1"/>
    </source>
</evidence>
<evidence type="ECO:0000256" key="6">
    <source>
        <dbReference type="RuleBase" id="RU004355"/>
    </source>
</evidence>
<feature type="domain" description="OB-fold nucleic acid binding" evidence="9">
    <location>
        <begin position="40"/>
        <end position="132"/>
    </location>
</feature>
<comment type="subcellular location">
    <subcellularLocation>
        <location evidence="5 6">Cytoplasm</location>
    </subcellularLocation>
</comment>
<evidence type="ECO:0000256" key="2">
    <source>
        <dbReference type="ARBA" id="ARBA00022722"/>
    </source>
</evidence>
<dbReference type="NCBIfam" id="TIGR00237">
    <property type="entry name" value="xseA"/>
    <property type="match status" value="1"/>
</dbReference>
<comment type="subunit">
    <text evidence="5">Heterooligomer composed of large and small subunits.</text>
</comment>
<accession>A3VHF1</accession>
<feature type="region of interest" description="Disordered" evidence="7">
    <location>
        <begin position="519"/>
        <end position="545"/>
    </location>
</feature>
<evidence type="ECO:0000256" key="5">
    <source>
        <dbReference type="HAMAP-Rule" id="MF_00378"/>
    </source>
</evidence>
<comment type="similarity">
    <text evidence="5 6">Belongs to the XseA family.</text>
</comment>
<proteinExistence type="inferred from homology"/>
<protein>
    <recommendedName>
        <fullName evidence="5">Exodeoxyribonuclease 7 large subunit</fullName>
        <ecNumber evidence="5">3.1.11.6</ecNumber>
    </recommendedName>
    <alternativeName>
        <fullName evidence="5">Exodeoxyribonuclease VII large subunit</fullName>
        <shortName evidence="5">Exonuclease VII large subunit</shortName>
    </alternativeName>
</protein>
<gene>
    <name evidence="5" type="primary">xseA</name>
    <name evidence="10" type="ORF">RB2654_08052</name>
</gene>
<evidence type="ECO:0000256" key="3">
    <source>
        <dbReference type="ARBA" id="ARBA00022801"/>
    </source>
</evidence>
<dbReference type="Pfam" id="PF02601">
    <property type="entry name" value="Exonuc_VII_L"/>
    <property type="match status" value="1"/>
</dbReference>
<dbReference type="Proteomes" id="UP000002931">
    <property type="component" value="Unassembled WGS sequence"/>
</dbReference>
<sequence>MKARTTVRPRDLSFGVRVGHGLPMSDLIEDLEPGGNAPEFTVSELSGAVKRMIEGEFGHVRIRGEVGRVSRPRSGHIYLDLKDDRAVISGVIWKGVSARLATQPEEGMEVVATGRLTTFPGQSKYQIVIDDIAPAGAGALMAMLEKRKAALTAEGLFAQERKKPIPYLPEIIGVVTSPSGAVIRDILHRLRDRFPRKVLIWPVAVQGERCAPEVTRAIQGFNALTPGGALPRPDLIIVARGGGSVEDLWGFNEESVVRAAAASDIPLISAVGHETDTTLIDYAADRRAPTPTAAAEMAVPVRRELMAYTAELGSRLTSALTQGITRRAQRLTDLSRALPRAETLLETPRQRLDRAGDRLPAALIAKVRGEEVRLNRASGGLRPSVLTNRVTVLRERVADRAGRLGYALARPVEAGKRELARLSPRLDPARIDEARVRKEREFEALCARLSRVGTGQIEGWQKRLDALERMRVTLGYTETLKRGYAVVRGDGDVVTTREAAAHAGALEIEFHDGRLDVIGGGGGSAKPTAKAKKSKDEPPEQGTLF</sequence>
<evidence type="ECO:0000256" key="4">
    <source>
        <dbReference type="ARBA" id="ARBA00022839"/>
    </source>
</evidence>
<keyword evidence="11" id="KW-1185">Reference proteome</keyword>
<organism evidence="10 11">
    <name type="scientific">Maritimibacter alkaliphilus HTCC2654</name>
    <dbReference type="NCBI Taxonomy" id="314271"/>
    <lineage>
        <taxon>Bacteria</taxon>
        <taxon>Pseudomonadati</taxon>
        <taxon>Pseudomonadota</taxon>
        <taxon>Alphaproteobacteria</taxon>
        <taxon>Rhodobacterales</taxon>
        <taxon>Roseobacteraceae</taxon>
        <taxon>Maritimibacter</taxon>
    </lineage>
</organism>
<keyword evidence="4 5" id="KW-0269">Exonuclease</keyword>
<dbReference type="eggNOG" id="COG1570">
    <property type="taxonomic scope" value="Bacteria"/>
</dbReference>
<comment type="function">
    <text evidence="5">Bidirectionally degrades single-stranded DNA into large acid-insoluble oligonucleotides, which are then degraded further into small acid-soluble oligonucleotides.</text>
</comment>
<dbReference type="PANTHER" id="PTHR30008:SF0">
    <property type="entry name" value="EXODEOXYRIBONUCLEASE 7 LARGE SUBUNIT"/>
    <property type="match status" value="1"/>
</dbReference>
<dbReference type="AlphaFoldDB" id="A3VHF1"/>
<evidence type="ECO:0000313" key="11">
    <source>
        <dbReference type="Proteomes" id="UP000002931"/>
    </source>
</evidence>
<keyword evidence="1 5" id="KW-0963">Cytoplasm</keyword>
<dbReference type="InterPro" id="IPR020579">
    <property type="entry name" value="Exonuc_VII_lsu_C"/>
</dbReference>
<evidence type="ECO:0000256" key="1">
    <source>
        <dbReference type="ARBA" id="ARBA00022490"/>
    </source>
</evidence>
<dbReference type="InterPro" id="IPR003753">
    <property type="entry name" value="Exonuc_VII_L"/>
</dbReference>
<reference evidence="10 11" key="1">
    <citation type="journal article" date="2010" name="J. Bacteriol.">
        <title>Genome sequences of Pelagibaca bermudensis HTCC2601T and Maritimibacter alkaliphilus HTCC2654T, the type strains of two marine Roseobacter genera.</title>
        <authorList>
            <person name="Thrash J.C."/>
            <person name="Cho J.C."/>
            <person name="Ferriera S."/>
            <person name="Johnson J."/>
            <person name="Vergin K.L."/>
            <person name="Giovannoni S.J."/>
        </authorList>
    </citation>
    <scope>NUCLEOTIDE SEQUENCE [LARGE SCALE GENOMIC DNA]</scope>
    <source>
        <strain evidence="10 11">HTCC2654</strain>
    </source>
</reference>
<dbReference type="EC" id="3.1.11.6" evidence="5"/>
<name>A3VHF1_9RHOB</name>
<dbReference type="HAMAP" id="MF_00378">
    <property type="entry name" value="Exonuc_7_L"/>
    <property type="match status" value="1"/>
</dbReference>
<dbReference type="GO" id="GO:0005737">
    <property type="term" value="C:cytoplasm"/>
    <property type="evidence" value="ECO:0007669"/>
    <property type="project" value="UniProtKB-SubCell"/>
</dbReference>
<dbReference type="CDD" id="cd04489">
    <property type="entry name" value="ExoVII_LU_OBF"/>
    <property type="match status" value="1"/>
</dbReference>
<dbReference type="EMBL" id="AAMT01000009">
    <property type="protein sequence ID" value="EAQ12142.1"/>
    <property type="molecule type" value="Genomic_DNA"/>
</dbReference>